<keyword evidence="1" id="KW-0812">Transmembrane</keyword>
<dbReference type="Proteomes" id="UP001221302">
    <property type="component" value="Unassembled WGS sequence"/>
</dbReference>
<feature type="transmembrane region" description="Helical" evidence="1">
    <location>
        <begin position="12"/>
        <end position="30"/>
    </location>
</feature>
<dbReference type="AlphaFoldDB" id="A0AAE3TD75"/>
<organism evidence="2 3">
    <name type="scientific">Stygiobacter electus</name>
    <dbReference type="NCBI Taxonomy" id="3032292"/>
    <lineage>
        <taxon>Bacteria</taxon>
        <taxon>Pseudomonadati</taxon>
        <taxon>Ignavibacteriota</taxon>
        <taxon>Ignavibacteria</taxon>
        <taxon>Ignavibacteriales</taxon>
        <taxon>Melioribacteraceae</taxon>
        <taxon>Stygiobacter</taxon>
    </lineage>
</organism>
<comment type="caution">
    <text evidence="2">The sequence shown here is derived from an EMBL/GenBank/DDBJ whole genome shotgun (WGS) entry which is preliminary data.</text>
</comment>
<evidence type="ECO:0000256" key="1">
    <source>
        <dbReference type="SAM" id="Phobius"/>
    </source>
</evidence>
<dbReference type="EMBL" id="JARGDL010000011">
    <property type="protein sequence ID" value="MDF1612241.1"/>
    <property type="molecule type" value="Genomic_DNA"/>
</dbReference>
<evidence type="ECO:0000313" key="2">
    <source>
        <dbReference type="EMBL" id="MDF1612241.1"/>
    </source>
</evidence>
<dbReference type="Pfam" id="PF05751">
    <property type="entry name" value="FixH"/>
    <property type="match status" value="1"/>
</dbReference>
<gene>
    <name evidence="2" type="ORF">P0M35_08775</name>
</gene>
<sequence length="149" mass="17657">MKLKFNWGTGIALTYILFLIAILTMVFIFMNQDVALETNDYYAKGLEYQSQIDKIERTKNLTEQLEILNKNDQIVFNFPKIFANKIISGEIYFYRPSNNKSDFKSKIDLTDSLQQIIFTKNLEKGLWKIKVDWSVENQNYYNEKILMIN</sequence>
<proteinExistence type="predicted"/>
<reference evidence="2" key="1">
    <citation type="submission" date="2023-03" db="EMBL/GenBank/DDBJ databases">
        <title>Stygiobacter electus gen. nov., sp. nov., facultatively anaerobic thermotolerant bacterium of the class Ignavibacteria from a well of Yessentuki mineral water deposit.</title>
        <authorList>
            <person name="Podosokorskaya O.A."/>
            <person name="Elcheninov A.G."/>
            <person name="Petrova N.F."/>
            <person name="Zavarzina D.G."/>
            <person name="Kublanov I.V."/>
            <person name="Merkel A.Y."/>
        </authorList>
    </citation>
    <scope>NUCLEOTIDE SEQUENCE</scope>
    <source>
        <strain evidence="2">09-Me</strain>
    </source>
</reference>
<dbReference type="InterPro" id="IPR008620">
    <property type="entry name" value="FixH"/>
</dbReference>
<name>A0AAE3TD75_9BACT</name>
<accession>A0AAE3TD75</accession>
<keyword evidence="1" id="KW-1133">Transmembrane helix</keyword>
<dbReference type="RefSeq" id="WP_321536011.1">
    <property type="nucleotide sequence ID" value="NZ_JARGDL010000011.1"/>
</dbReference>
<keyword evidence="1" id="KW-0472">Membrane</keyword>
<keyword evidence="3" id="KW-1185">Reference proteome</keyword>
<protein>
    <submittedName>
        <fullName evidence="2">FixH family protein</fullName>
    </submittedName>
</protein>
<evidence type="ECO:0000313" key="3">
    <source>
        <dbReference type="Proteomes" id="UP001221302"/>
    </source>
</evidence>